<dbReference type="GO" id="GO:0005524">
    <property type="term" value="F:ATP binding"/>
    <property type="evidence" value="ECO:0007669"/>
    <property type="project" value="UniProtKB-UniRule"/>
</dbReference>
<dbReference type="Pfam" id="PF13718">
    <property type="entry name" value="GNAT_acetyltr_2"/>
    <property type="match status" value="1"/>
</dbReference>
<dbReference type="Gene3D" id="3.40.630.30">
    <property type="match status" value="1"/>
</dbReference>
<evidence type="ECO:0000256" key="8">
    <source>
        <dbReference type="ARBA" id="ARBA00023315"/>
    </source>
</evidence>
<dbReference type="Gene3D" id="3.40.50.1000">
    <property type="entry name" value="HAD superfamily/HAD-like"/>
    <property type="match status" value="1"/>
</dbReference>
<dbReference type="EC" id="2.3.1.-" evidence="10"/>
<evidence type="ECO:0000259" key="13">
    <source>
        <dbReference type="Pfam" id="PF08351"/>
    </source>
</evidence>
<dbReference type="EMBL" id="CAEY01001145">
    <property type="status" value="NOT_ANNOTATED_CDS"/>
    <property type="molecule type" value="Genomic_DNA"/>
</dbReference>
<comment type="function">
    <text evidence="10">RNA cytidine acetyltransferase with specificity toward both 18S rRNA and tRNAs. Catalyzes the formation of N(4)-acetylcytidine (ac4C) in 18S rRNA. Required for early nucleolar cleavages of precursor rRNA at sites A0, A1 and A2 during 18S rRNA synthesis. Catalyzes the formation of ac4C in serine and leucine tRNAs. Requires a tRNA-binding adapter protein for full tRNA acetyltransferase activity but not for 18S rRNA acetylation.</text>
</comment>
<dbReference type="GO" id="GO:1904812">
    <property type="term" value="P:rRNA acetylation involved in maturation of SSU-rRNA"/>
    <property type="evidence" value="ECO:0007669"/>
    <property type="project" value="InterPro"/>
</dbReference>
<evidence type="ECO:0000256" key="11">
    <source>
        <dbReference type="SAM" id="MobiDB-lite"/>
    </source>
</evidence>
<comment type="caution">
    <text evidence="10">Lacks conserved residue(s) required for the propagation of feature annotation.</text>
</comment>
<dbReference type="GO" id="GO:0030686">
    <property type="term" value="C:90S preribosome"/>
    <property type="evidence" value="ECO:0007669"/>
    <property type="project" value="TreeGrafter"/>
</dbReference>
<reference evidence="16" key="2">
    <citation type="submission" date="2015-06" db="UniProtKB">
        <authorList>
            <consortium name="EnsemblMetazoa"/>
        </authorList>
    </citation>
    <scope>IDENTIFICATION</scope>
</reference>
<dbReference type="InterPro" id="IPR036412">
    <property type="entry name" value="HAD-like_sf"/>
</dbReference>
<dbReference type="GO" id="GO:0005730">
    <property type="term" value="C:nucleolus"/>
    <property type="evidence" value="ECO:0007669"/>
    <property type="project" value="UniProtKB-SubCell"/>
</dbReference>
<organism evidence="16 17">
    <name type="scientific">Tetranychus urticae</name>
    <name type="common">Two-spotted spider mite</name>
    <dbReference type="NCBI Taxonomy" id="32264"/>
    <lineage>
        <taxon>Eukaryota</taxon>
        <taxon>Metazoa</taxon>
        <taxon>Ecdysozoa</taxon>
        <taxon>Arthropoda</taxon>
        <taxon>Chelicerata</taxon>
        <taxon>Arachnida</taxon>
        <taxon>Acari</taxon>
        <taxon>Acariformes</taxon>
        <taxon>Trombidiformes</taxon>
        <taxon>Prostigmata</taxon>
        <taxon>Eleutherengona</taxon>
        <taxon>Raphignathae</taxon>
        <taxon>Tetranychoidea</taxon>
        <taxon>Tetranychidae</taxon>
        <taxon>Tetranychus</taxon>
    </lineage>
</organism>
<evidence type="ECO:0000256" key="4">
    <source>
        <dbReference type="ARBA" id="ARBA00022694"/>
    </source>
</evidence>
<feature type="domain" description="TcmA/NAT10 helicase" evidence="12">
    <location>
        <begin position="260"/>
        <end position="450"/>
    </location>
</feature>
<evidence type="ECO:0000256" key="10">
    <source>
        <dbReference type="HAMAP-Rule" id="MF_03211"/>
    </source>
</evidence>
<evidence type="ECO:0000256" key="2">
    <source>
        <dbReference type="ARBA" id="ARBA00022552"/>
    </source>
</evidence>
<reference evidence="17" key="1">
    <citation type="submission" date="2011-08" db="EMBL/GenBank/DDBJ databases">
        <authorList>
            <person name="Rombauts S."/>
        </authorList>
    </citation>
    <scope>NUCLEOTIDE SEQUENCE</scope>
    <source>
        <strain evidence="17">London</strain>
    </source>
</reference>
<feature type="binding site" evidence="10">
    <location>
        <position position="432"/>
    </location>
    <ligand>
        <name>ATP</name>
        <dbReference type="ChEBI" id="CHEBI:30616"/>
    </ligand>
</feature>
<dbReference type="eggNOG" id="KOG2036">
    <property type="taxonomic scope" value="Eukaryota"/>
</dbReference>
<evidence type="ECO:0000313" key="16">
    <source>
        <dbReference type="EnsemblMetazoa" id="tetur03g09060.1"/>
    </source>
</evidence>
<feature type="binding site" evidence="10">
    <location>
        <begin position="265"/>
        <end position="274"/>
    </location>
    <ligand>
        <name>ATP</name>
        <dbReference type="ChEBI" id="CHEBI:30616"/>
    </ligand>
</feature>
<dbReference type="GO" id="GO:1990883">
    <property type="term" value="F:18S rRNA cytidine N-acetyltransferase activity"/>
    <property type="evidence" value="ECO:0007669"/>
    <property type="project" value="TreeGrafter"/>
</dbReference>
<dbReference type="HAMAP" id="MF_03211">
    <property type="entry name" value="RNA_acetyltr_Nat10"/>
    <property type="match status" value="1"/>
</dbReference>
<keyword evidence="17" id="KW-1185">Reference proteome</keyword>
<dbReference type="GO" id="GO:0000049">
    <property type="term" value="F:tRNA binding"/>
    <property type="evidence" value="ECO:0007669"/>
    <property type="project" value="TreeGrafter"/>
</dbReference>
<dbReference type="Pfam" id="PF05127">
    <property type="entry name" value="NAT10_TcmA_helicase"/>
    <property type="match status" value="1"/>
</dbReference>
<evidence type="ECO:0000256" key="1">
    <source>
        <dbReference type="ARBA" id="ARBA00004604"/>
    </source>
</evidence>
<keyword evidence="6 10" id="KW-0067">ATP-binding</keyword>
<dbReference type="Pfam" id="PF08351">
    <property type="entry name" value="TmcA_N"/>
    <property type="match status" value="1"/>
</dbReference>
<feature type="binding site" evidence="10">
    <location>
        <begin position="598"/>
        <end position="600"/>
    </location>
    <ligand>
        <name>acetyl-CoA</name>
        <dbReference type="ChEBI" id="CHEBI:57288"/>
    </ligand>
</feature>
<keyword evidence="2 10" id="KW-0698">rRNA processing</keyword>
<keyword evidence="7 10" id="KW-0539">Nucleus</keyword>
<feature type="region of interest" description="Disordered" evidence="11">
    <location>
        <begin position="1118"/>
        <end position="1191"/>
    </location>
</feature>
<dbReference type="GO" id="GO:0051392">
    <property type="term" value="F:tRNA cytidine N4-acetyltransferase activity"/>
    <property type="evidence" value="ECO:0007669"/>
    <property type="project" value="RHEA"/>
</dbReference>
<keyword evidence="5 10" id="KW-0547">Nucleotide-binding</keyword>
<dbReference type="PANTHER" id="PTHR10925">
    <property type="entry name" value="N-ACETYLTRANSFERASE 10"/>
    <property type="match status" value="1"/>
</dbReference>
<dbReference type="GO" id="GO:0051391">
    <property type="term" value="P:tRNA acetylation"/>
    <property type="evidence" value="ECO:0007669"/>
    <property type="project" value="UniProtKB-UniRule"/>
</dbReference>
<name>T1K0U2_TETUR</name>
<feature type="domain" description="Possible tRNA binding" evidence="15">
    <location>
        <begin position="719"/>
        <end position="870"/>
    </location>
</feature>
<evidence type="ECO:0000259" key="15">
    <source>
        <dbReference type="Pfam" id="PF13725"/>
    </source>
</evidence>
<dbReference type="InterPro" id="IPR013562">
    <property type="entry name" value="TmcA/NAT10_N"/>
</dbReference>
<keyword evidence="4 10" id="KW-0819">tRNA processing</keyword>
<evidence type="ECO:0000259" key="14">
    <source>
        <dbReference type="Pfam" id="PF13718"/>
    </source>
</evidence>
<sequence length="1209" mass="138047">MTSKKIDSRIKLLLDSNNVQKKRSIFAICGEKPHLVVPILFNFLRKPKGTVLWCFKKSPAHKEKKLKNKFKKRRVDPDEDPFELFIRSASIRWCYYNETDRILGNSYDLLVIQDFEALTPNVLARTIETVNGGGIVIFLLKSMESIECLVMDVHKKYQTEMHKDVVSRFNTRFISSLKNCKSFVAVDGLFNPLHIPDNIEEIESSQKPNQNEIKKLSSSFESNPLIGPLVNLCATLDQSKAVVSMIESLADKTLRTTVSLTASRGRGKSAALGLAVAGAIANNFCNIFVTSPSPENLKTFFEFVIKGLSALNLKQNFDFDVINSNEPSHNKSIVTINILNQFNQKIQYVPPKEMSENSLMKKSAELIIIDEAAAIPLPIVKSFLGPYLVFLSSTIDGYEGTGRALSIKLIEQLRNESNKSKLKEIKLEESIRYADGDQVEIWINKLLCLKNVASKKKKMDSISNIDNCALFYINRDVLFNHHPTSEKFLNKLMALYTSSHYKNSPNDLQMMADAPAHHLFGLLDTKDNVNKKDEKSNMSVPEVLCFIQVCLEGQISEYSVSDKSQNSKRPGDLIPWTLAQQFQDNKFPALSGARVVRIATNPEYVGQGYGRRALQLLIDYFEGKFINDPDTISHEDGSETKESHALLISLEERRPERLDYIGVCYGLTYDLYRFWKSSGFVPVYLRQTANELTGENSCIMIKFLQHRRTEFSNTISKDWLIEFWTDFRRRFVSLLDRDFKKLPIQLAYEVITSDKSLTQTNNVLLSPSEIDVILTNDDFSRYSSFIVNESVSLHGVFDYLTVLSYFYFTGRFTSELDKEVCNIMIGLGLQRKSLKEISKELSINHDTMTSNLRKGLKILSASFLKIKNANDKTKTIVFTMPILEIKKPLAIVLDVTGPLVTKSFMTYSSETRQFLLNNYKDYVREVWGRTNLKLSVNFFRKEIESERDESRYPPLAPISAPQEEQINAFLEHLKYRFEHAWGVRSAALGIFHLGLSEWAYKKGLLLTPVYPEVKDVLTQWKMVDGLKVYVNVGPTNFLRNVFSRTTQGNLLPLIDGHMNLLEHKSKNFIKLIQLLEMNPQDIVFITRMVEDAKLASKENIRVVIIVREDFAPDTVAEIKGTQKAQKSSREREKQREEKRAKKRQMHLAKSRISATEFGGEEKHISSDYETVTSGFDDEDYEPSASSIGNTDDIRDFPVIVKLDDLKWLP</sequence>
<evidence type="ECO:0000313" key="17">
    <source>
        <dbReference type="Proteomes" id="UP000015104"/>
    </source>
</evidence>
<feature type="domain" description="TmcA/NAT10 N-terminal" evidence="13">
    <location>
        <begin position="20"/>
        <end position="186"/>
    </location>
</feature>
<evidence type="ECO:0000259" key="12">
    <source>
        <dbReference type="Pfam" id="PF05127"/>
    </source>
</evidence>
<dbReference type="EnsemblMetazoa" id="tetur03g09060.1">
    <property type="protein sequence ID" value="tetur03g09060.1"/>
    <property type="gene ID" value="tetur03g09060"/>
</dbReference>
<evidence type="ECO:0000256" key="7">
    <source>
        <dbReference type="ARBA" id="ARBA00023242"/>
    </source>
</evidence>
<dbReference type="PANTHER" id="PTHR10925:SF5">
    <property type="entry name" value="RNA CYTIDINE ACETYLTRANSFERASE"/>
    <property type="match status" value="1"/>
</dbReference>
<dbReference type="InterPro" id="IPR027992">
    <property type="entry name" value="tRNA_bind_dom"/>
</dbReference>
<dbReference type="InterPro" id="IPR033688">
    <property type="entry name" value="NAT10"/>
</dbReference>
<dbReference type="AlphaFoldDB" id="T1K0U2"/>
<evidence type="ECO:0000256" key="5">
    <source>
        <dbReference type="ARBA" id="ARBA00022741"/>
    </source>
</evidence>
<comment type="catalytic activity">
    <reaction evidence="10">
        <text>a cytidine in tRNA + acetyl-CoA + ATP + H2O = an N(4)-acetylcytidine in tRNA + ADP + phosphate + CoA + H(+)</text>
        <dbReference type="Rhea" id="RHEA:53876"/>
        <dbReference type="Rhea" id="RHEA-COMP:13670"/>
        <dbReference type="Rhea" id="RHEA-COMP:13671"/>
        <dbReference type="ChEBI" id="CHEBI:15377"/>
        <dbReference type="ChEBI" id="CHEBI:15378"/>
        <dbReference type="ChEBI" id="CHEBI:30616"/>
        <dbReference type="ChEBI" id="CHEBI:43474"/>
        <dbReference type="ChEBI" id="CHEBI:57287"/>
        <dbReference type="ChEBI" id="CHEBI:57288"/>
        <dbReference type="ChEBI" id="CHEBI:74900"/>
        <dbReference type="ChEBI" id="CHEBI:82748"/>
        <dbReference type="ChEBI" id="CHEBI:456216"/>
    </reaction>
</comment>
<protein>
    <recommendedName>
        <fullName evidence="9 10">RNA cytidine acetyltransferase</fullName>
        <ecNumber evidence="10">2.3.1.-</ecNumber>
    </recommendedName>
    <alternativeName>
        <fullName evidence="10">18S rRNA cytosine acetyltransferase</fullName>
    </alternativeName>
</protein>
<evidence type="ECO:0000256" key="6">
    <source>
        <dbReference type="ARBA" id="ARBA00022840"/>
    </source>
</evidence>
<comment type="similarity">
    <text evidence="10">Belongs to the RNA cytidine acetyltransferase family. NAT10 subfamily.</text>
</comment>
<dbReference type="InterPro" id="IPR032672">
    <property type="entry name" value="TmcA/NAT10/Kre33"/>
</dbReference>
<proteinExistence type="inferred from homology"/>
<dbReference type="Gene3D" id="3.40.50.300">
    <property type="entry name" value="P-loop containing nucleotide triphosphate hydrolases"/>
    <property type="match status" value="1"/>
</dbReference>
<dbReference type="SUPFAM" id="SSF56784">
    <property type="entry name" value="HAD-like"/>
    <property type="match status" value="1"/>
</dbReference>
<comment type="catalytic activity">
    <reaction evidence="10">
        <text>a cytidine in 18S rRNA + acetyl-CoA + ATP + H2O = an N(4)-acetylcytidine in 18S rRNA + ADP + phosphate + CoA + H(+)</text>
        <dbReference type="Rhea" id="RHEA:51424"/>
        <dbReference type="Rhea" id="RHEA-COMP:13575"/>
        <dbReference type="Rhea" id="RHEA-COMP:13576"/>
        <dbReference type="ChEBI" id="CHEBI:15377"/>
        <dbReference type="ChEBI" id="CHEBI:15378"/>
        <dbReference type="ChEBI" id="CHEBI:30616"/>
        <dbReference type="ChEBI" id="CHEBI:43474"/>
        <dbReference type="ChEBI" id="CHEBI:57287"/>
        <dbReference type="ChEBI" id="CHEBI:57288"/>
        <dbReference type="ChEBI" id="CHEBI:74900"/>
        <dbReference type="ChEBI" id="CHEBI:82748"/>
        <dbReference type="ChEBI" id="CHEBI:456216"/>
    </reaction>
</comment>
<evidence type="ECO:0000256" key="3">
    <source>
        <dbReference type="ARBA" id="ARBA00022679"/>
    </source>
</evidence>
<dbReference type="STRING" id="32264.T1K0U2"/>
<dbReference type="SUPFAM" id="SSF55729">
    <property type="entry name" value="Acyl-CoA N-acyltransferases (Nat)"/>
    <property type="match status" value="1"/>
</dbReference>
<keyword evidence="3 10" id="KW-0808">Transferase</keyword>
<dbReference type="InterPro" id="IPR000182">
    <property type="entry name" value="GNAT_dom"/>
</dbReference>
<dbReference type="eggNOG" id="KOG2630">
    <property type="taxonomic scope" value="Eukaryota"/>
</dbReference>
<feature type="domain" description="N-acetyltransferase" evidence="14">
    <location>
        <begin position="491"/>
        <end position="704"/>
    </location>
</feature>
<dbReference type="Proteomes" id="UP000015104">
    <property type="component" value="Unassembled WGS sequence"/>
</dbReference>
<dbReference type="InterPro" id="IPR007807">
    <property type="entry name" value="TcmA/NAT10_helicase"/>
</dbReference>
<dbReference type="InterPro" id="IPR023214">
    <property type="entry name" value="HAD_sf"/>
</dbReference>
<dbReference type="FunFam" id="3.40.50.300:FF:002218">
    <property type="entry name" value="tRNA(Met) cytidine acetyltransferase TmcA"/>
    <property type="match status" value="1"/>
</dbReference>
<dbReference type="InterPro" id="IPR016181">
    <property type="entry name" value="Acyl_CoA_acyltransferase"/>
</dbReference>
<dbReference type="Gene3D" id="3.40.50.11040">
    <property type="match status" value="1"/>
</dbReference>
<evidence type="ECO:0000256" key="9">
    <source>
        <dbReference type="ARBA" id="ARBA00068357"/>
    </source>
</evidence>
<dbReference type="Pfam" id="PF13725">
    <property type="entry name" value="tRNA_bind_2"/>
    <property type="match status" value="1"/>
</dbReference>
<feature type="compositionally biased region" description="Basic residues" evidence="11">
    <location>
        <begin position="1140"/>
        <end position="1149"/>
    </location>
</feature>
<accession>T1K0U2</accession>
<keyword evidence="8 10" id="KW-0012">Acyltransferase</keyword>
<feature type="compositionally biased region" description="Basic and acidic residues" evidence="11">
    <location>
        <begin position="1127"/>
        <end position="1139"/>
    </location>
</feature>
<comment type="subcellular location">
    <subcellularLocation>
        <location evidence="1 10">Nucleus</location>
        <location evidence="1 10">Nucleolus</location>
    </subcellularLocation>
</comment>
<dbReference type="InterPro" id="IPR027417">
    <property type="entry name" value="P-loop_NTPase"/>
</dbReference>
<dbReference type="HOGENOM" id="CLU_004652_0_1_1"/>